<accession>A0A7D4SNU9</accession>
<evidence type="ECO:0000313" key="3">
    <source>
        <dbReference type="EMBL" id="QKI89821.1"/>
    </source>
</evidence>
<sequence>MLAFAIASALQLSSAHAAGQESFLTPKQQAQAFKEGWVAAQRDDLKKAYKIWNQLSQNPTNAPELKRALENNLAVVLMRQKKYDQAQKRLDAALQADQQVAKTLDNLNQIYAYQAQKAYNRVFEKSKLKEPKGDWLVIDLNRLAKTENTRQDQKDAPEKRFSEAAFEVTGLVEGWRQAWASQDVDRYLSFYDDRQFMPKNGMNYEAWERSRHRSLRNPEFIKVYLDDVQAVEITSELVRVDFRQRYKSDRFQDTIHKVLLWKKDRGDWKIIQEEVVYAKKN</sequence>
<dbReference type="AlphaFoldDB" id="A0A7D4SNU9"/>
<dbReference type="Gene3D" id="1.25.40.10">
    <property type="entry name" value="Tetratricopeptide repeat domain"/>
    <property type="match status" value="1"/>
</dbReference>
<dbReference type="Pfam" id="PF04733">
    <property type="entry name" value="Coatomer_E"/>
    <property type="match status" value="1"/>
</dbReference>
<feature type="chain" id="PRO_5028912998" description="Cds6 C-terminal domain-containing protein" evidence="1">
    <location>
        <begin position="18"/>
        <end position="281"/>
    </location>
</feature>
<evidence type="ECO:0000259" key="2">
    <source>
        <dbReference type="Pfam" id="PF24125"/>
    </source>
</evidence>
<protein>
    <recommendedName>
        <fullName evidence="2">Cds6 C-terminal domain-containing protein</fullName>
    </recommendedName>
</protein>
<dbReference type="SUPFAM" id="SSF48452">
    <property type="entry name" value="TPR-like"/>
    <property type="match status" value="1"/>
</dbReference>
<name>A0A7D4SNU9_9GAMM</name>
<dbReference type="EMBL" id="CP054020">
    <property type="protein sequence ID" value="QKI89821.1"/>
    <property type="molecule type" value="Genomic_DNA"/>
</dbReference>
<dbReference type="Proteomes" id="UP000504724">
    <property type="component" value="Chromosome"/>
</dbReference>
<dbReference type="Pfam" id="PF24125">
    <property type="entry name" value="Cds6_C"/>
    <property type="match status" value="1"/>
</dbReference>
<keyword evidence="4" id="KW-1185">Reference proteome</keyword>
<feature type="signal peptide" evidence="1">
    <location>
        <begin position="1"/>
        <end position="17"/>
    </location>
</feature>
<dbReference type="Gene3D" id="3.10.450.50">
    <property type="match status" value="1"/>
</dbReference>
<dbReference type="SUPFAM" id="SSF54427">
    <property type="entry name" value="NTF2-like"/>
    <property type="match status" value="1"/>
</dbReference>
<feature type="domain" description="Cds6 C-terminal" evidence="2">
    <location>
        <begin position="171"/>
        <end position="274"/>
    </location>
</feature>
<dbReference type="InterPro" id="IPR032710">
    <property type="entry name" value="NTF2-like_dom_sf"/>
</dbReference>
<gene>
    <name evidence="3" type="ORF">HQN79_09670</name>
</gene>
<evidence type="ECO:0000313" key="4">
    <source>
        <dbReference type="Proteomes" id="UP000504724"/>
    </source>
</evidence>
<keyword evidence="1" id="KW-0732">Signal</keyword>
<proteinExistence type="predicted"/>
<evidence type="ECO:0000256" key="1">
    <source>
        <dbReference type="SAM" id="SignalP"/>
    </source>
</evidence>
<dbReference type="KEGG" id="txa:HQN79_09670"/>
<organism evidence="3 4">
    <name type="scientific">Thiomicrorhabdus xiamenensis</name>
    <dbReference type="NCBI Taxonomy" id="2739063"/>
    <lineage>
        <taxon>Bacteria</taxon>
        <taxon>Pseudomonadati</taxon>
        <taxon>Pseudomonadota</taxon>
        <taxon>Gammaproteobacteria</taxon>
        <taxon>Thiotrichales</taxon>
        <taxon>Piscirickettsiaceae</taxon>
        <taxon>Thiomicrorhabdus</taxon>
    </lineage>
</organism>
<dbReference type="RefSeq" id="WP_173285988.1">
    <property type="nucleotide sequence ID" value="NZ_CP054020.1"/>
</dbReference>
<dbReference type="InterPro" id="IPR011990">
    <property type="entry name" value="TPR-like_helical_dom_sf"/>
</dbReference>
<dbReference type="InterPro" id="IPR056203">
    <property type="entry name" value="Cds6_C"/>
</dbReference>
<reference evidence="3 4" key="1">
    <citation type="submission" date="2020-05" db="EMBL/GenBank/DDBJ databases">
        <title>Thiomicrorhabdus sediminis sp.nov. and Thiomicrorhabdus xiamenensis sp.nov., novel sulfur-oxidizing bacteria isolated from coastal sediment.</title>
        <authorList>
            <person name="Liu X."/>
        </authorList>
    </citation>
    <scope>NUCLEOTIDE SEQUENCE [LARGE SCALE GENOMIC DNA]</scope>
    <source>
        <strain evidence="3 4">G2</strain>
    </source>
</reference>